<keyword evidence="2" id="KW-0732">Signal</keyword>
<dbReference type="Proteomes" id="UP000198287">
    <property type="component" value="Unassembled WGS sequence"/>
</dbReference>
<feature type="region of interest" description="Disordered" evidence="1">
    <location>
        <begin position="251"/>
        <end position="270"/>
    </location>
</feature>
<name>A0A226EXJ8_FOLCA</name>
<protein>
    <submittedName>
        <fullName evidence="3">Uncharacterized protein</fullName>
    </submittedName>
</protein>
<feature type="chain" id="PRO_5012195149" evidence="2">
    <location>
        <begin position="31"/>
        <end position="412"/>
    </location>
</feature>
<proteinExistence type="predicted"/>
<accession>A0A226EXJ8</accession>
<organism evidence="3 4">
    <name type="scientific">Folsomia candida</name>
    <name type="common">Springtail</name>
    <dbReference type="NCBI Taxonomy" id="158441"/>
    <lineage>
        <taxon>Eukaryota</taxon>
        <taxon>Metazoa</taxon>
        <taxon>Ecdysozoa</taxon>
        <taxon>Arthropoda</taxon>
        <taxon>Hexapoda</taxon>
        <taxon>Collembola</taxon>
        <taxon>Entomobryomorpha</taxon>
        <taxon>Isotomoidea</taxon>
        <taxon>Isotomidae</taxon>
        <taxon>Proisotominae</taxon>
        <taxon>Folsomia</taxon>
    </lineage>
</organism>
<feature type="region of interest" description="Disordered" evidence="1">
    <location>
        <begin position="134"/>
        <end position="178"/>
    </location>
</feature>
<dbReference type="AlphaFoldDB" id="A0A226EXJ8"/>
<dbReference type="EMBL" id="LNIX01000001">
    <property type="protein sequence ID" value="OXA62269.1"/>
    <property type="molecule type" value="Genomic_DNA"/>
</dbReference>
<gene>
    <name evidence="3" type="ORF">Fcan01_03910</name>
</gene>
<evidence type="ECO:0000313" key="4">
    <source>
        <dbReference type="Proteomes" id="UP000198287"/>
    </source>
</evidence>
<feature type="compositionally biased region" description="Acidic residues" evidence="1">
    <location>
        <begin position="146"/>
        <end position="163"/>
    </location>
</feature>
<reference evidence="3 4" key="1">
    <citation type="submission" date="2015-12" db="EMBL/GenBank/DDBJ databases">
        <title>The genome of Folsomia candida.</title>
        <authorList>
            <person name="Faddeeva A."/>
            <person name="Derks M.F."/>
            <person name="Anvar Y."/>
            <person name="Smit S."/>
            <person name="Van Straalen N."/>
            <person name="Roelofs D."/>
        </authorList>
    </citation>
    <scope>NUCLEOTIDE SEQUENCE [LARGE SCALE GENOMIC DNA]</scope>
    <source>
        <strain evidence="3 4">VU population</strain>
        <tissue evidence="3">Whole body</tissue>
    </source>
</reference>
<sequence length="412" mass="46380">MISVVFTQIVRNLLILVLVLLFSSYNAVHSHGFEILEVFENDSSPAEARLHPQQPNFLLEIELSTCTCRDDKSECGIGIAKSTVLEIPCQPNELYCCSGRQEPAFSSSLLPNSSDAGEENSRSFHSVITSYSDQLLDPTSPMNNRDDEEENDDDLLSLDDSDPDYVPIDKTDTPPNHRIVPILQTEPLLPFDSLEEFSSSSSTLRPNMQCRCKHFDSCPQKYLDLRYQVTNCPFNTTRCCEPEVGAKETFTAQDVSSRRHDEEEEEEKNGQKTCVCLPRTQCGRGDLMDWRLEEGQPCPGGLAQCCREGDDPTASDSSPPIPLPEVKIPLTEEITSYDDNRDQPVVQSPVLPIYYDYHGQGKHSGYYYPPQARPQPQWNDYQQYNRAPPVELPRAINSNSDSLFNKIAKIIG</sequence>
<feature type="signal peptide" evidence="2">
    <location>
        <begin position="1"/>
        <end position="30"/>
    </location>
</feature>
<keyword evidence="4" id="KW-1185">Reference proteome</keyword>
<comment type="caution">
    <text evidence="3">The sequence shown here is derived from an EMBL/GenBank/DDBJ whole genome shotgun (WGS) entry which is preliminary data.</text>
</comment>
<evidence type="ECO:0000256" key="2">
    <source>
        <dbReference type="SAM" id="SignalP"/>
    </source>
</evidence>
<evidence type="ECO:0000313" key="3">
    <source>
        <dbReference type="EMBL" id="OXA62269.1"/>
    </source>
</evidence>
<evidence type="ECO:0000256" key="1">
    <source>
        <dbReference type="SAM" id="MobiDB-lite"/>
    </source>
</evidence>